<evidence type="ECO:0000313" key="2">
    <source>
        <dbReference type="EMBL" id="KAF4135914.1"/>
    </source>
</evidence>
<dbReference type="AlphaFoldDB" id="A0A8S9UAD9"/>
<reference evidence="2" key="1">
    <citation type="submission" date="2020-03" db="EMBL/GenBank/DDBJ databases">
        <title>Hybrid Assembly of Korean Phytophthora infestans isolates.</title>
        <authorList>
            <person name="Prokchorchik M."/>
            <person name="Lee Y."/>
            <person name="Seo J."/>
            <person name="Cho J.-H."/>
            <person name="Park Y.-E."/>
            <person name="Jang D.-C."/>
            <person name="Im J.-S."/>
            <person name="Choi J.-G."/>
            <person name="Park H.-J."/>
            <person name="Lee G.-B."/>
            <person name="Lee Y.-G."/>
            <person name="Hong S.-Y."/>
            <person name="Cho K."/>
            <person name="Sohn K.H."/>
        </authorList>
    </citation>
    <scope>NUCLEOTIDE SEQUENCE</scope>
    <source>
        <strain evidence="2">KR_2_A2</strain>
    </source>
</reference>
<evidence type="ECO:0000256" key="1">
    <source>
        <dbReference type="SAM" id="MobiDB-lite"/>
    </source>
</evidence>
<organism evidence="2 3">
    <name type="scientific">Phytophthora infestans</name>
    <name type="common">Potato late blight agent</name>
    <name type="synonym">Botrytis infestans</name>
    <dbReference type="NCBI Taxonomy" id="4787"/>
    <lineage>
        <taxon>Eukaryota</taxon>
        <taxon>Sar</taxon>
        <taxon>Stramenopiles</taxon>
        <taxon>Oomycota</taxon>
        <taxon>Peronosporomycetes</taxon>
        <taxon>Peronosporales</taxon>
        <taxon>Peronosporaceae</taxon>
        <taxon>Phytophthora</taxon>
    </lineage>
</organism>
<proteinExistence type="predicted"/>
<name>A0A8S9UAD9_PHYIN</name>
<dbReference type="EMBL" id="JAACNO010002038">
    <property type="protein sequence ID" value="KAF4135914.1"/>
    <property type="molecule type" value="Genomic_DNA"/>
</dbReference>
<protein>
    <submittedName>
        <fullName evidence="2">Uncharacterized protein</fullName>
    </submittedName>
</protein>
<dbReference type="Proteomes" id="UP000704712">
    <property type="component" value="Unassembled WGS sequence"/>
</dbReference>
<evidence type="ECO:0000313" key="3">
    <source>
        <dbReference type="Proteomes" id="UP000704712"/>
    </source>
</evidence>
<feature type="region of interest" description="Disordered" evidence="1">
    <location>
        <begin position="1"/>
        <end position="24"/>
    </location>
</feature>
<accession>A0A8S9UAD9</accession>
<sequence>MLDAKRSGSGTLNSGGAGEADDDIVVAQFGEGGDVTTNLDELGENSTNRPCILTSGQDVKVDL</sequence>
<comment type="caution">
    <text evidence="2">The sequence shown here is derived from an EMBL/GenBank/DDBJ whole genome shotgun (WGS) entry which is preliminary data.</text>
</comment>
<gene>
    <name evidence="2" type="ORF">GN958_ATG14900</name>
</gene>